<evidence type="ECO:0000256" key="12">
    <source>
        <dbReference type="RuleBase" id="RU004504"/>
    </source>
</evidence>
<dbReference type="InterPro" id="IPR020578">
    <property type="entry name" value="Aminotrans_V_PyrdxlP_BS"/>
</dbReference>
<dbReference type="InterPro" id="IPR016454">
    <property type="entry name" value="Cysteine_dSase"/>
</dbReference>
<keyword evidence="6" id="KW-0808">Transferase</keyword>
<evidence type="ECO:0000256" key="1">
    <source>
        <dbReference type="ARBA" id="ARBA00001933"/>
    </source>
</evidence>
<evidence type="ECO:0000256" key="8">
    <source>
        <dbReference type="ARBA" id="ARBA00022898"/>
    </source>
</evidence>
<dbReference type="SUPFAM" id="SSF53383">
    <property type="entry name" value="PLP-dependent transferases"/>
    <property type="match status" value="1"/>
</dbReference>
<evidence type="ECO:0000256" key="4">
    <source>
        <dbReference type="ARBA" id="ARBA00012239"/>
    </source>
</evidence>
<dbReference type="STRING" id="1581420.AAW00_07215"/>
<dbReference type="GO" id="GO:0046872">
    <property type="term" value="F:metal ion binding"/>
    <property type="evidence" value="ECO:0007669"/>
    <property type="project" value="UniProtKB-KW"/>
</dbReference>
<dbReference type="Pfam" id="PF00266">
    <property type="entry name" value="Aminotran_5"/>
    <property type="match status" value="1"/>
</dbReference>
<dbReference type="GO" id="GO:0031071">
    <property type="term" value="F:cysteine desulfurase activity"/>
    <property type="evidence" value="ECO:0007669"/>
    <property type="project" value="UniProtKB-EC"/>
</dbReference>
<gene>
    <name evidence="14" type="ORF">AAW00_07215</name>
</gene>
<comment type="caution">
    <text evidence="14">The sequence shown here is derived from an EMBL/GenBank/DDBJ whole genome shotgun (WGS) entry which is preliminary data.</text>
</comment>
<organism evidence="14 15">
    <name type="scientific">Aurantiacibacter luteus</name>
    <dbReference type="NCBI Taxonomy" id="1581420"/>
    <lineage>
        <taxon>Bacteria</taxon>
        <taxon>Pseudomonadati</taxon>
        <taxon>Pseudomonadota</taxon>
        <taxon>Alphaproteobacteria</taxon>
        <taxon>Sphingomonadales</taxon>
        <taxon>Erythrobacteraceae</taxon>
        <taxon>Aurantiacibacter</taxon>
    </lineage>
</organism>
<accession>A0A0G9MU17</accession>
<keyword evidence="7" id="KW-0479">Metal-binding</keyword>
<dbReference type="PATRIC" id="fig|1581420.6.peg.1469"/>
<dbReference type="PROSITE" id="PS00595">
    <property type="entry name" value="AA_TRANSFER_CLASS_5"/>
    <property type="match status" value="1"/>
</dbReference>
<dbReference type="Gene3D" id="3.90.1150.10">
    <property type="entry name" value="Aspartate Aminotransferase, domain 1"/>
    <property type="match status" value="1"/>
</dbReference>
<keyword evidence="8" id="KW-0663">Pyridoxal phosphate</keyword>
<dbReference type="AlphaFoldDB" id="A0A0G9MU17"/>
<keyword evidence="15" id="KW-1185">Reference proteome</keyword>
<evidence type="ECO:0000256" key="5">
    <source>
        <dbReference type="ARBA" id="ARBA00013558"/>
    </source>
</evidence>
<dbReference type="PIRSF" id="PIRSF005572">
    <property type="entry name" value="NifS"/>
    <property type="match status" value="1"/>
</dbReference>
<comment type="function">
    <text evidence="2">Catalyzes the removal of elemental sulfur atoms from cysteine to produce alanine. Seems to participate in the biosynthesis of the nitrogenase metalloclusters by providing the inorganic sulfur required for the Fe-S core formation.</text>
</comment>
<keyword evidence="9" id="KW-0408">Iron</keyword>
<dbReference type="Gene3D" id="3.40.640.10">
    <property type="entry name" value="Type I PLP-dependent aspartate aminotransferase-like (Major domain)"/>
    <property type="match status" value="1"/>
</dbReference>
<evidence type="ECO:0000259" key="13">
    <source>
        <dbReference type="Pfam" id="PF00266"/>
    </source>
</evidence>
<comment type="similarity">
    <text evidence="3">Belongs to the class-V pyridoxal-phosphate-dependent aminotransferase family. NifS/IscS subfamily.</text>
</comment>
<comment type="catalytic activity">
    <reaction evidence="11">
        <text>(sulfur carrier)-H + L-cysteine = (sulfur carrier)-SH + L-alanine</text>
        <dbReference type="Rhea" id="RHEA:43892"/>
        <dbReference type="Rhea" id="RHEA-COMP:14737"/>
        <dbReference type="Rhea" id="RHEA-COMP:14739"/>
        <dbReference type="ChEBI" id="CHEBI:29917"/>
        <dbReference type="ChEBI" id="CHEBI:35235"/>
        <dbReference type="ChEBI" id="CHEBI:57972"/>
        <dbReference type="ChEBI" id="CHEBI:64428"/>
        <dbReference type="EC" id="2.8.1.7"/>
    </reaction>
</comment>
<evidence type="ECO:0000256" key="2">
    <source>
        <dbReference type="ARBA" id="ARBA00003120"/>
    </source>
</evidence>
<evidence type="ECO:0000256" key="3">
    <source>
        <dbReference type="ARBA" id="ARBA00006490"/>
    </source>
</evidence>
<evidence type="ECO:0000313" key="15">
    <source>
        <dbReference type="Proteomes" id="UP000053464"/>
    </source>
</evidence>
<dbReference type="PANTHER" id="PTHR11601:SF34">
    <property type="entry name" value="CYSTEINE DESULFURASE"/>
    <property type="match status" value="1"/>
</dbReference>
<protein>
    <recommendedName>
        <fullName evidence="5">Cysteine desulfurase</fullName>
        <ecNumber evidence="4">2.8.1.7</ecNumber>
    </recommendedName>
</protein>
<dbReference type="InterPro" id="IPR015424">
    <property type="entry name" value="PyrdxlP-dep_Trfase"/>
</dbReference>
<proteinExistence type="inferred from homology"/>
<reference evidence="14 15" key="1">
    <citation type="submission" date="2015-04" db="EMBL/GenBank/DDBJ databases">
        <title>The draft genome sequence of Erythrobacter luteus KA37.</title>
        <authorList>
            <person name="Zhuang L."/>
            <person name="Liu Y."/>
            <person name="Shao Z."/>
        </authorList>
    </citation>
    <scope>NUCLEOTIDE SEQUENCE [LARGE SCALE GENOMIC DNA]</scope>
    <source>
        <strain evidence="14 15">KA37</strain>
    </source>
</reference>
<name>A0A0G9MU17_9SPHN</name>
<dbReference type="InterPro" id="IPR015421">
    <property type="entry name" value="PyrdxlP-dep_Trfase_major"/>
</dbReference>
<keyword evidence="10" id="KW-0411">Iron-sulfur</keyword>
<dbReference type="InterPro" id="IPR015422">
    <property type="entry name" value="PyrdxlP-dep_Trfase_small"/>
</dbReference>
<evidence type="ECO:0000256" key="6">
    <source>
        <dbReference type="ARBA" id="ARBA00022679"/>
    </source>
</evidence>
<dbReference type="PANTHER" id="PTHR11601">
    <property type="entry name" value="CYSTEINE DESULFURYLASE FAMILY MEMBER"/>
    <property type="match status" value="1"/>
</dbReference>
<dbReference type="GO" id="GO:0051536">
    <property type="term" value="F:iron-sulfur cluster binding"/>
    <property type="evidence" value="ECO:0007669"/>
    <property type="project" value="UniProtKB-KW"/>
</dbReference>
<dbReference type="OrthoDB" id="9804366at2"/>
<dbReference type="EMBL" id="LBHB01000002">
    <property type="protein sequence ID" value="KLE34074.1"/>
    <property type="molecule type" value="Genomic_DNA"/>
</dbReference>
<evidence type="ECO:0000256" key="11">
    <source>
        <dbReference type="ARBA" id="ARBA00050776"/>
    </source>
</evidence>
<evidence type="ECO:0000256" key="7">
    <source>
        <dbReference type="ARBA" id="ARBA00022723"/>
    </source>
</evidence>
<evidence type="ECO:0000256" key="9">
    <source>
        <dbReference type="ARBA" id="ARBA00023004"/>
    </source>
</evidence>
<dbReference type="EC" id="2.8.1.7" evidence="4"/>
<feature type="domain" description="Aminotransferase class V" evidence="13">
    <location>
        <begin position="18"/>
        <end position="380"/>
    </location>
</feature>
<dbReference type="InterPro" id="IPR000192">
    <property type="entry name" value="Aminotrans_V_dom"/>
</dbReference>
<sequence>MSTAWSRQPGGSRGLMGIYLDYQASTPVDPRVKAIMFEVMDRDFANPSSESHSAGWQAGKRVEDARATIAEAIKCDPDEIIFTSGATEANNIGVLGAALGAPEGRRRILIGATEHKAVLEAALAAERFGYTVELLPVEGSGVIDPAELKNRLDESVAVVSVMLVNNEIGTIQPLEELVELSAAAGAFVHTDATQAPTAIDVDVRELGVDAASFSSHKIYGPKGVGALYLSATSPWRPRPLMFGGGQEQGLRPGTLPTHLCAGFAEAFRLIAEEGSGERERVEHLRNSFVRCLEENVPIFKLTGTCSHRHPGNLHARFIGIVGDDLLLRLQPHIFASTGSACTSGHLSVSHVLKAIGLSDVEAGECIRFSIGRQTTESDLARASDIIAGAIDSLGDQVRQSGRALS</sequence>
<dbReference type="Proteomes" id="UP000053464">
    <property type="component" value="Unassembled WGS sequence"/>
</dbReference>
<comment type="cofactor">
    <cofactor evidence="1 12">
        <name>pyridoxal 5'-phosphate</name>
        <dbReference type="ChEBI" id="CHEBI:597326"/>
    </cofactor>
</comment>
<evidence type="ECO:0000313" key="14">
    <source>
        <dbReference type="EMBL" id="KLE34074.1"/>
    </source>
</evidence>
<evidence type="ECO:0000256" key="10">
    <source>
        <dbReference type="ARBA" id="ARBA00023014"/>
    </source>
</evidence>